<accession>A0A1Y5IE04</accession>
<dbReference type="Gene3D" id="1.20.1250.20">
    <property type="entry name" value="MFS general substrate transporter like domains"/>
    <property type="match status" value="2"/>
</dbReference>
<dbReference type="EMBL" id="KZ155776">
    <property type="protein sequence ID" value="OUS47829.1"/>
    <property type="molecule type" value="Genomic_DNA"/>
</dbReference>
<feature type="region of interest" description="Disordered" evidence="6">
    <location>
        <begin position="1"/>
        <end position="50"/>
    </location>
</feature>
<evidence type="ECO:0000256" key="4">
    <source>
        <dbReference type="ARBA" id="ARBA00022989"/>
    </source>
</evidence>
<dbReference type="AlphaFoldDB" id="A0A1Y5IE04"/>
<dbReference type="InterPro" id="IPR011701">
    <property type="entry name" value="MFS"/>
</dbReference>
<dbReference type="GO" id="GO:0022857">
    <property type="term" value="F:transmembrane transporter activity"/>
    <property type="evidence" value="ECO:0007669"/>
    <property type="project" value="InterPro"/>
</dbReference>
<dbReference type="CDD" id="cd17325">
    <property type="entry name" value="MFS_MdtG_SLC18_like"/>
    <property type="match status" value="1"/>
</dbReference>
<gene>
    <name evidence="8" type="ORF">BE221DRAFT_70092</name>
</gene>
<dbReference type="PANTHER" id="PTHR23506">
    <property type="entry name" value="GH10249P"/>
    <property type="match status" value="1"/>
</dbReference>
<proteinExistence type="predicted"/>
<feature type="transmembrane region" description="Helical" evidence="7">
    <location>
        <begin position="96"/>
        <end position="115"/>
    </location>
</feature>
<feature type="region of interest" description="Disordered" evidence="6">
    <location>
        <begin position="616"/>
        <end position="641"/>
    </location>
</feature>
<evidence type="ECO:0000256" key="6">
    <source>
        <dbReference type="SAM" id="MobiDB-lite"/>
    </source>
</evidence>
<feature type="transmembrane region" description="Helical" evidence="7">
    <location>
        <begin position="62"/>
        <end position="84"/>
    </location>
</feature>
<dbReference type="GO" id="GO:0016020">
    <property type="term" value="C:membrane"/>
    <property type="evidence" value="ECO:0007669"/>
    <property type="project" value="UniProtKB-SubCell"/>
</dbReference>
<feature type="transmembrane region" description="Helical" evidence="7">
    <location>
        <begin position="372"/>
        <end position="393"/>
    </location>
</feature>
<dbReference type="InterPro" id="IPR050930">
    <property type="entry name" value="MFS_Vesicular_Transporter"/>
</dbReference>
<dbReference type="Pfam" id="PF07690">
    <property type="entry name" value="MFS_1"/>
    <property type="match status" value="1"/>
</dbReference>
<name>A0A1Y5IE04_OSTTA</name>
<reference evidence="8" key="1">
    <citation type="submission" date="2017-04" db="EMBL/GenBank/DDBJ databases">
        <title>Population genomics of picophytoplankton unveils novel chromosome hypervariability.</title>
        <authorList>
            <consortium name="DOE Joint Genome Institute"/>
            <person name="Blanc-Mathieu R."/>
            <person name="Krasovec M."/>
            <person name="Hebrard M."/>
            <person name="Yau S."/>
            <person name="Desgranges E."/>
            <person name="Martin J."/>
            <person name="Schackwitz W."/>
            <person name="Kuo A."/>
            <person name="Salin G."/>
            <person name="Donnadieu C."/>
            <person name="Desdevises Y."/>
            <person name="Sanchez-Ferandin S."/>
            <person name="Moreau H."/>
            <person name="Rivals E."/>
            <person name="Grigoriev I.V."/>
            <person name="Grimsley N."/>
            <person name="Eyre-Walker A."/>
            <person name="Piganeau G."/>
        </authorList>
    </citation>
    <scope>NUCLEOTIDE SEQUENCE [LARGE SCALE GENOMIC DNA]</scope>
    <source>
        <strain evidence="8">RCC 1115</strain>
    </source>
</reference>
<feature type="region of interest" description="Disordered" evidence="6">
    <location>
        <begin position="539"/>
        <end position="570"/>
    </location>
</feature>
<dbReference type="PANTHER" id="PTHR23506:SF26">
    <property type="entry name" value="MFS-TYPE TRANSPORTER SLC18B1"/>
    <property type="match status" value="1"/>
</dbReference>
<dbReference type="InterPro" id="IPR036259">
    <property type="entry name" value="MFS_trans_sf"/>
</dbReference>
<feature type="compositionally biased region" description="Basic residues" evidence="6">
    <location>
        <begin position="560"/>
        <end position="570"/>
    </location>
</feature>
<evidence type="ECO:0000313" key="8">
    <source>
        <dbReference type="EMBL" id="OUS47829.1"/>
    </source>
</evidence>
<dbReference type="SUPFAM" id="SSF103473">
    <property type="entry name" value="MFS general substrate transporter"/>
    <property type="match status" value="1"/>
</dbReference>
<feature type="compositionally biased region" description="Low complexity" evidence="6">
    <location>
        <begin position="1"/>
        <end position="13"/>
    </location>
</feature>
<evidence type="ECO:0000256" key="7">
    <source>
        <dbReference type="SAM" id="Phobius"/>
    </source>
</evidence>
<keyword evidence="4 7" id="KW-1133">Transmembrane helix</keyword>
<evidence type="ECO:0000256" key="3">
    <source>
        <dbReference type="ARBA" id="ARBA00022692"/>
    </source>
</evidence>
<feature type="transmembrane region" description="Helical" evidence="7">
    <location>
        <begin position="299"/>
        <end position="322"/>
    </location>
</feature>
<comment type="subcellular location">
    <subcellularLocation>
        <location evidence="1">Membrane</location>
        <topology evidence="1">Multi-pass membrane protein</topology>
    </subcellularLocation>
</comment>
<feature type="compositionally biased region" description="Acidic residues" evidence="6">
    <location>
        <begin position="14"/>
        <end position="26"/>
    </location>
</feature>
<feature type="transmembrane region" description="Helical" evidence="7">
    <location>
        <begin position="334"/>
        <end position="352"/>
    </location>
</feature>
<dbReference type="Proteomes" id="UP000195557">
    <property type="component" value="Unassembled WGS sequence"/>
</dbReference>
<feature type="transmembrane region" description="Helical" evidence="7">
    <location>
        <begin position="443"/>
        <end position="462"/>
    </location>
</feature>
<feature type="compositionally biased region" description="Polar residues" evidence="6">
    <location>
        <begin position="547"/>
        <end position="557"/>
    </location>
</feature>
<keyword evidence="3 7" id="KW-0812">Transmembrane</keyword>
<evidence type="ECO:0000256" key="2">
    <source>
        <dbReference type="ARBA" id="ARBA00022448"/>
    </source>
</evidence>
<evidence type="ECO:0000256" key="5">
    <source>
        <dbReference type="ARBA" id="ARBA00023136"/>
    </source>
</evidence>
<sequence>MRDISGASASSSSDVDDATTSGDDEAPLLGVAGDRTTEEASKTSSEATASAKEVLQRHGRALAAFAVTLMACTMSMSVPFPFLAQEFRRAGTSPRTVGVVFAALPLGTLLLSPLAPRLVWRYDAKKVAMRSLLGQGACVLATSAFGGTKPWVWFVFRFTQGCCNALTSVTMLCIITRAAPEAVALTSSIQEVAAGFGTLVGPIFGGFLYDVGQSATLPLVANGVAILLTAPAVERAMRSIESEPAPPSESANEEEKPSYARVLRHPTFLSAAFAELVVSTSFGGIPTTLPLYLNQTLRFTPSMIGVVYSLLAGLYALITPLVGMVSHNSRLADILLCLVGMGAMAIAHLLFGPSSLLDLPTLSDTARKRLCVWGASIIYGSGSAFAFVPFLPIMQSSVSKEGPKYADLANGIFLSVYFFGEMLGQLCSSSLVHEYGYPAVSTAWALVICASASGLIFVQFGARIMSRWKRLRSSVVSRIGSASSLEMIGEEFFTRKHNLTKHRLRSMQSARTKQLLILGSRRNRTNDLLRELSAHKARESKRCPRLRTSSTFDSSPGGSAHRRGTRKRLKSVRAKVDTGLHRRKIDRAFEDDEPATSSLVESFDKTTEEVLSRALPCASSRTEPSVEPEVEPGASDYEEENNHQLPMRTRIRRKCARDAREALGVLYERPLSPRSVNKFCVALEMIRAQRALIESDLFHENVLHEEFGSEDAEKQDEDSVSDVDIVEEYDAMEQMNEEFGSVFGAVAHESKDLLKREMGGANKVNLQRLERELIDQYPSIRNIFRYYSSMLCAFDENITAAELGSMTLSDWMTFMKDCKLIGSNSRHQLVKSSAELLFIRLNWVTDDRGRKVKNQDMSNSDRTLIMPEFICGIMRLAKQIGERQDTFGLTVSRFIHDVVCPRAKSIDVEEFRVRMRFRSVQKTLQKHSVEIQNTFVKYAAAEAKSGVGAGLETMDLKELMCLCRHLEIVSFNDVDRHLLSPLAVQHAFALSQLQVVGDDAGEIDSKEFVELISRVAERFFDVYFAAVADAEASLRVRRLIAESIALSSTLAPRTHDEITLAIKLRWFLPRLASTSR</sequence>
<protein>
    <submittedName>
        <fullName evidence="8">Vesicular amine transporter</fullName>
    </submittedName>
</protein>
<evidence type="ECO:0000256" key="1">
    <source>
        <dbReference type="ARBA" id="ARBA00004141"/>
    </source>
</evidence>
<feature type="transmembrane region" description="Helical" evidence="7">
    <location>
        <begin position="405"/>
        <end position="423"/>
    </location>
</feature>
<keyword evidence="5 7" id="KW-0472">Membrane</keyword>
<keyword evidence="2" id="KW-0813">Transport</keyword>
<organism evidence="8">
    <name type="scientific">Ostreococcus tauri</name>
    <name type="common">Marine green alga</name>
    <dbReference type="NCBI Taxonomy" id="70448"/>
    <lineage>
        <taxon>Eukaryota</taxon>
        <taxon>Viridiplantae</taxon>
        <taxon>Chlorophyta</taxon>
        <taxon>Mamiellophyceae</taxon>
        <taxon>Mamiellales</taxon>
        <taxon>Bathycoccaceae</taxon>
        <taxon>Ostreococcus</taxon>
    </lineage>
</organism>